<keyword evidence="2" id="KW-1185">Reference proteome</keyword>
<evidence type="ECO:0000313" key="1">
    <source>
        <dbReference type="EMBL" id="KAH7902944.1"/>
    </source>
</evidence>
<protein>
    <submittedName>
        <fullName evidence="1">Uncharacterized protein</fullName>
    </submittedName>
</protein>
<name>A0ACB7ZQI3_9AGAM</name>
<evidence type="ECO:0000313" key="2">
    <source>
        <dbReference type="Proteomes" id="UP000790377"/>
    </source>
</evidence>
<dbReference type="Proteomes" id="UP000790377">
    <property type="component" value="Unassembled WGS sequence"/>
</dbReference>
<comment type="caution">
    <text evidence="1">The sequence shown here is derived from an EMBL/GenBank/DDBJ whole genome shotgun (WGS) entry which is preliminary data.</text>
</comment>
<dbReference type="EMBL" id="MU269370">
    <property type="protein sequence ID" value="KAH7902944.1"/>
    <property type="molecule type" value="Genomic_DNA"/>
</dbReference>
<sequence>MADLVLIQQLQMEQTTNYISGMVLNPLKQTLRKTTHHASPSVAGGALVVYNQVLTFSQEASIQDNRRMPYLLMILTQVDLVWNRNWSFTTVLYFIARYSGCLNMMGLVSQLDTFIVNMYLAASWASNIFILAMQAILLIRVYALFNRSKRILISLTTSYVLQATAIFVMAGLVENKQVYDNYDASIGPAIGSVMQSVNTNSSAAPFILTLTRDGMIISAIFDTILLFFALWAFVKHTAEAKALNGRWSINALVSTLVADHLLYFVCNLTWLSLPIATAYSTEVNVASGMLDNMFYVFNALVIVFGPRMVISLRTTENKTRGEGGTLEGEVSTIRFDIREPPTHLESIMEEGGGFRATDGSVHID</sequence>
<accession>A0ACB7ZQI3</accession>
<proteinExistence type="predicted"/>
<gene>
    <name evidence="1" type="ORF">BJ138DRAFT_1184627</name>
</gene>
<organism evidence="1 2">
    <name type="scientific">Hygrophoropsis aurantiaca</name>
    <dbReference type="NCBI Taxonomy" id="72124"/>
    <lineage>
        <taxon>Eukaryota</taxon>
        <taxon>Fungi</taxon>
        <taxon>Dikarya</taxon>
        <taxon>Basidiomycota</taxon>
        <taxon>Agaricomycotina</taxon>
        <taxon>Agaricomycetes</taxon>
        <taxon>Agaricomycetidae</taxon>
        <taxon>Boletales</taxon>
        <taxon>Coniophorineae</taxon>
        <taxon>Hygrophoropsidaceae</taxon>
        <taxon>Hygrophoropsis</taxon>
    </lineage>
</organism>
<reference evidence="1" key="1">
    <citation type="journal article" date="2021" name="New Phytol.">
        <title>Evolutionary innovations through gain and loss of genes in the ectomycorrhizal Boletales.</title>
        <authorList>
            <person name="Wu G."/>
            <person name="Miyauchi S."/>
            <person name="Morin E."/>
            <person name="Kuo A."/>
            <person name="Drula E."/>
            <person name="Varga T."/>
            <person name="Kohler A."/>
            <person name="Feng B."/>
            <person name="Cao Y."/>
            <person name="Lipzen A."/>
            <person name="Daum C."/>
            <person name="Hundley H."/>
            <person name="Pangilinan J."/>
            <person name="Johnson J."/>
            <person name="Barry K."/>
            <person name="LaButti K."/>
            <person name="Ng V."/>
            <person name="Ahrendt S."/>
            <person name="Min B."/>
            <person name="Choi I.G."/>
            <person name="Park H."/>
            <person name="Plett J.M."/>
            <person name="Magnuson J."/>
            <person name="Spatafora J.W."/>
            <person name="Nagy L.G."/>
            <person name="Henrissat B."/>
            <person name="Grigoriev I.V."/>
            <person name="Yang Z.L."/>
            <person name="Xu J."/>
            <person name="Martin F.M."/>
        </authorList>
    </citation>
    <scope>NUCLEOTIDE SEQUENCE</scope>
    <source>
        <strain evidence="1">ATCC 28755</strain>
    </source>
</reference>